<comment type="caution">
    <text evidence="2">The sequence shown here is derived from an EMBL/GenBank/DDBJ whole genome shotgun (WGS) entry which is preliminary data.</text>
</comment>
<dbReference type="AlphaFoldDB" id="A0A4R8IFU1"/>
<feature type="chain" id="PRO_5020369636" evidence="1">
    <location>
        <begin position="19"/>
        <end position="150"/>
    </location>
</feature>
<evidence type="ECO:0000313" key="2">
    <source>
        <dbReference type="EMBL" id="TDX84600.1"/>
    </source>
</evidence>
<dbReference type="RefSeq" id="WP_133944597.1">
    <property type="nucleotide sequence ID" value="NZ_SOEO01000002.1"/>
</dbReference>
<protein>
    <submittedName>
        <fullName evidence="2">Uncharacterized protein</fullName>
    </submittedName>
</protein>
<keyword evidence="3" id="KW-1185">Reference proteome</keyword>
<reference evidence="2 3" key="1">
    <citation type="submission" date="2019-03" db="EMBL/GenBank/DDBJ databases">
        <title>Genomic Encyclopedia of Type Strains, Phase III (KMG-III): the genomes of soil and plant-associated and newly described type strains.</title>
        <authorList>
            <person name="Whitman W."/>
        </authorList>
    </citation>
    <scope>NUCLEOTIDE SEQUENCE [LARGE SCALE GENOMIC DNA]</scope>
    <source>
        <strain evidence="2 3">CGMCC 1.12802</strain>
    </source>
</reference>
<keyword evidence="1" id="KW-0732">Signal</keyword>
<feature type="signal peptide" evidence="1">
    <location>
        <begin position="1"/>
        <end position="18"/>
    </location>
</feature>
<dbReference type="Proteomes" id="UP000295313">
    <property type="component" value="Unassembled WGS sequence"/>
</dbReference>
<proteinExistence type="predicted"/>
<evidence type="ECO:0000313" key="3">
    <source>
        <dbReference type="Proteomes" id="UP000295313"/>
    </source>
</evidence>
<name>A0A4R8IFU1_9FLAO</name>
<sequence length="150" mass="17772">MRKFIAFLLVFYLTITQAQSTFSTDYFSFNCNCTQNENYYNPKNQSYNYSYGEKNSNSGYLLAIRKMLYRDKAKQKDYLLSIKNSETFSYQEIQFAGELAFLAEITQPNAFGRQIIFFHNNIAYTIMIVSDKKDVLDKLYYTFTNSFKFK</sequence>
<evidence type="ECO:0000256" key="1">
    <source>
        <dbReference type="SAM" id="SignalP"/>
    </source>
</evidence>
<organism evidence="2 3">
    <name type="scientific">Epilithonimonas xixisoli</name>
    <dbReference type="NCBI Taxonomy" id="1476462"/>
    <lineage>
        <taxon>Bacteria</taxon>
        <taxon>Pseudomonadati</taxon>
        <taxon>Bacteroidota</taxon>
        <taxon>Flavobacteriia</taxon>
        <taxon>Flavobacteriales</taxon>
        <taxon>Weeksellaceae</taxon>
        <taxon>Chryseobacterium group</taxon>
        <taxon>Epilithonimonas</taxon>
    </lineage>
</organism>
<gene>
    <name evidence="2" type="ORF">B0I22_2229</name>
</gene>
<dbReference type="OrthoDB" id="9848514at2"/>
<dbReference type="EMBL" id="SOEO01000002">
    <property type="protein sequence ID" value="TDX84600.1"/>
    <property type="molecule type" value="Genomic_DNA"/>
</dbReference>
<accession>A0A4R8IFU1</accession>